<proteinExistence type="predicted"/>
<dbReference type="AlphaFoldDB" id="A0A0H2S400"/>
<dbReference type="EMBL" id="KQ085890">
    <property type="protein sequence ID" value="KLO18975.1"/>
    <property type="molecule type" value="Genomic_DNA"/>
</dbReference>
<dbReference type="InParanoid" id="A0A0H2S400"/>
<protein>
    <submittedName>
        <fullName evidence="1">Uncharacterized protein</fullName>
    </submittedName>
</protein>
<organism evidence="1 2">
    <name type="scientific">Schizopora paradoxa</name>
    <dbReference type="NCBI Taxonomy" id="27342"/>
    <lineage>
        <taxon>Eukaryota</taxon>
        <taxon>Fungi</taxon>
        <taxon>Dikarya</taxon>
        <taxon>Basidiomycota</taxon>
        <taxon>Agaricomycotina</taxon>
        <taxon>Agaricomycetes</taxon>
        <taxon>Hymenochaetales</taxon>
        <taxon>Schizoporaceae</taxon>
        <taxon>Schizopora</taxon>
    </lineage>
</organism>
<gene>
    <name evidence="1" type="ORF">SCHPADRAFT_97435</name>
</gene>
<keyword evidence="2" id="KW-1185">Reference proteome</keyword>
<dbReference type="Proteomes" id="UP000053477">
    <property type="component" value="Unassembled WGS sequence"/>
</dbReference>
<reference evidence="1 2" key="1">
    <citation type="submission" date="2015-04" db="EMBL/GenBank/DDBJ databases">
        <title>Complete genome sequence of Schizopora paradoxa KUC8140, a cosmopolitan wood degrader in East Asia.</title>
        <authorList>
            <consortium name="DOE Joint Genome Institute"/>
            <person name="Min B."/>
            <person name="Park H."/>
            <person name="Jang Y."/>
            <person name="Kim J.-J."/>
            <person name="Kim K.H."/>
            <person name="Pangilinan J."/>
            <person name="Lipzen A."/>
            <person name="Riley R."/>
            <person name="Grigoriev I.V."/>
            <person name="Spatafora J.W."/>
            <person name="Choi I.-G."/>
        </authorList>
    </citation>
    <scope>NUCLEOTIDE SEQUENCE [LARGE SCALE GENOMIC DNA]</scope>
    <source>
        <strain evidence="1 2">KUC8140</strain>
    </source>
</reference>
<evidence type="ECO:0000313" key="1">
    <source>
        <dbReference type="EMBL" id="KLO18975.1"/>
    </source>
</evidence>
<evidence type="ECO:0000313" key="2">
    <source>
        <dbReference type="Proteomes" id="UP000053477"/>
    </source>
</evidence>
<name>A0A0H2S400_9AGAM</name>
<sequence length="196" mass="21438">MCSDVHMPRLKAKMYFGIVFSFSPLVSCCDAGRQAILLCISPLECASADALAQIGAMTFRRGQPIRSPRSPLLEGKLAPPCIPRAAPPRNPAALTFKSSTPNRGSDTASRRLAAPPIRVSFRLNSLEPRAPSFLFSKRLQDAYKHLTGPTRIQNALSIRDVSLCFICDIPPGHALVRRSNTGRVFTVRSSTRGFSR</sequence>
<accession>A0A0H2S400</accession>